<accession>A0A6B0YX21</accession>
<reference evidence="1" key="1">
    <citation type="submission" date="2019-09" db="EMBL/GenBank/DDBJ databases">
        <title>Characterisation of the sponge microbiome using genome-centric metagenomics.</title>
        <authorList>
            <person name="Engelberts J.P."/>
            <person name="Robbins S.J."/>
            <person name="De Goeij J.M."/>
            <person name="Aranda M."/>
            <person name="Bell S.C."/>
            <person name="Webster N.S."/>
        </authorList>
    </citation>
    <scope>NUCLEOTIDE SEQUENCE</scope>
    <source>
        <strain evidence="1">SB0664_bin_27</strain>
    </source>
</reference>
<comment type="caution">
    <text evidence="1">The sequence shown here is derived from an EMBL/GenBank/DDBJ whole genome shotgun (WGS) entry which is preliminary data.</text>
</comment>
<protein>
    <submittedName>
        <fullName evidence="1">DinB family protein</fullName>
    </submittedName>
</protein>
<sequence length="171" mass="19638">MDISKTISSQFHAALSMMEQTVSLCSDELWNVSGQDNPFWRVAFHALFYVDLYLQPSEDEMTLWENARDGYQFLGPTLWPPHEQPQADHPYSREEILAYVSYLRGLVASTVPKVDLNAPSGFHWLPFDKLELQIYNIRHLQQHVGDLSTVLLTQENTEINWVGMGDGRPAE</sequence>
<dbReference type="AlphaFoldDB" id="A0A6B0YX21"/>
<evidence type="ECO:0000313" key="1">
    <source>
        <dbReference type="EMBL" id="MXY95634.1"/>
    </source>
</evidence>
<dbReference type="EMBL" id="VXRG01000165">
    <property type="protein sequence ID" value="MXY95634.1"/>
    <property type="molecule type" value="Genomic_DNA"/>
</dbReference>
<name>A0A6B0YX21_9CHLR</name>
<proteinExistence type="predicted"/>
<gene>
    <name evidence="1" type="ORF">F4Y42_19530</name>
</gene>
<organism evidence="1">
    <name type="scientific">Caldilineaceae bacterium SB0664_bin_27</name>
    <dbReference type="NCBI Taxonomy" id="2605260"/>
    <lineage>
        <taxon>Bacteria</taxon>
        <taxon>Bacillati</taxon>
        <taxon>Chloroflexota</taxon>
        <taxon>Caldilineae</taxon>
        <taxon>Caldilineales</taxon>
        <taxon>Caldilineaceae</taxon>
    </lineage>
</organism>